<sequence>MNRKRRAEVIIPQTWLSRVRDQAMKAGGRVSPMAENARDLATHRIEDARVWAAPKLDQAAQSVEEQIAPIVSAFLSELARRIEVSTGTRRTRRRWPVVALLSGVAIGAAGVAMYRNNAQKWADTMRDSVRHTGADAGRWVGDKAEEVGEKADKAADEISGKMS</sequence>
<dbReference type="EMBL" id="VANP01000001">
    <property type="protein sequence ID" value="TLP66483.1"/>
    <property type="molecule type" value="Genomic_DNA"/>
</dbReference>
<evidence type="ECO:0000256" key="2">
    <source>
        <dbReference type="SAM" id="Phobius"/>
    </source>
</evidence>
<name>A0A5R8ZL01_9ACTN</name>
<dbReference type="AlphaFoldDB" id="A0A5R8ZL01"/>
<comment type="caution">
    <text evidence="3">The sequence shown here is derived from an EMBL/GenBank/DDBJ whole genome shotgun (WGS) entry which is preliminary data.</text>
</comment>
<reference evidence="3" key="1">
    <citation type="submission" date="2019-05" db="EMBL/GenBank/DDBJ databases">
        <title>Isolation, diversity and antifungal activity of Actinobacteria from wheat.</title>
        <authorList>
            <person name="Yu B."/>
        </authorList>
    </citation>
    <scope>NUCLEOTIDE SEQUENCE [LARGE SCALE GENOMIC DNA]</scope>
    <source>
        <strain evidence="3">NEAU-HEGS1-5</strain>
    </source>
</reference>
<feature type="region of interest" description="Disordered" evidence="1">
    <location>
        <begin position="138"/>
        <end position="163"/>
    </location>
</feature>
<organism evidence="3 4">
    <name type="scientific">Microbispora triticiradicis</name>
    <dbReference type="NCBI Taxonomy" id="2200763"/>
    <lineage>
        <taxon>Bacteria</taxon>
        <taxon>Bacillati</taxon>
        <taxon>Actinomycetota</taxon>
        <taxon>Actinomycetes</taxon>
        <taxon>Streptosporangiales</taxon>
        <taxon>Streptosporangiaceae</taxon>
        <taxon>Microbispora</taxon>
    </lineage>
</organism>
<feature type="transmembrane region" description="Helical" evidence="2">
    <location>
        <begin position="95"/>
        <end position="114"/>
    </location>
</feature>
<keyword evidence="2" id="KW-1133">Transmembrane helix</keyword>
<dbReference type="OrthoDB" id="3430394at2"/>
<evidence type="ECO:0000256" key="1">
    <source>
        <dbReference type="SAM" id="MobiDB-lite"/>
    </source>
</evidence>
<keyword evidence="4" id="KW-1185">Reference proteome</keyword>
<evidence type="ECO:0008006" key="5">
    <source>
        <dbReference type="Google" id="ProtNLM"/>
    </source>
</evidence>
<gene>
    <name evidence="3" type="ORF">FED44_03185</name>
</gene>
<evidence type="ECO:0000313" key="3">
    <source>
        <dbReference type="EMBL" id="TLP66483.1"/>
    </source>
</evidence>
<feature type="compositionally biased region" description="Basic and acidic residues" evidence="1">
    <location>
        <begin position="140"/>
        <end position="163"/>
    </location>
</feature>
<keyword evidence="2" id="KW-0812">Transmembrane</keyword>
<evidence type="ECO:0000313" key="4">
    <source>
        <dbReference type="Proteomes" id="UP000309033"/>
    </source>
</evidence>
<dbReference type="Proteomes" id="UP000309033">
    <property type="component" value="Unassembled WGS sequence"/>
</dbReference>
<proteinExistence type="predicted"/>
<accession>A0A5R8ZL01</accession>
<keyword evidence="2" id="KW-0472">Membrane</keyword>
<protein>
    <recommendedName>
        <fullName evidence="5">YtxH domain-containing protein</fullName>
    </recommendedName>
</protein>